<protein>
    <submittedName>
        <fullName evidence="2">Uncharacterized protein</fullName>
    </submittedName>
</protein>
<feature type="region of interest" description="Disordered" evidence="1">
    <location>
        <begin position="112"/>
        <end position="133"/>
    </location>
</feature>
<accession>A0AAE0GC48</accession>
<evidence type="ECO:0000256" key="1">
    <source>
        <dbReference type="SAM" id="MobiDB-lite"/>
    </source>
</evidence>
<dbReference type="AlphaFoldDB" id="A0AAE0GC48"/>
<name>A0AAE0GC48_9CHLO</name>
<dbReference type="EMBL" id="LGRX02007337">
    <property type="protein sequence ID" value="KAK3275235.1"/>
    <property type="molecule type" value="Genomic_DNA"/>
</dbReference>
<dbReference type="Proteomes" id="UP001190700">
    <property type="component" value="Unassembled WGS sequence"/>
</dbReference>
<keyword evidence="3" id="KW-1185">Reference proteome</keyword>
<proteinExistence type="predicted"/>
<comment type="caution">
    <text evidence="2">The sequence shown here is derived from an EMBL/GenBank/DDBJ whole genome shotgun (WGS) entry which is preliminary data.</text>
</comment>
<gene>
    <name evidence="2" type="ORF">CYMTET_16623</name>
</gene>
<feature type="compositionally biased region" description="Polar residues" evidence="1">
    <location>
        <begin position="112"/>
        <end position="121"/>
    </location>
</feature>
<organism evidence="2 3">
    <name type="scientific">Cymbomonas tetramitiformis</name>
    <dbReference type="NCBI Taxonomy" id="36881"/>
    <lineage>
        <taxon>Eukaryota</taxon>
        <taxon>Viridiplantae</taxon>
        <taxon>Chlorophyta</taxon>
        <taxon>Pyramimonadophyceae</taxon>
        <taxon>Pyramimonadales</taxon>
        <taxon>Pyramimonadaceae</taxon>
        <taxon>Cymbomonas</taxon>
    </lineage>
</organism>
<sequence length="133" mass="14581">MRILVRVILGQVHSGQVTTIRILARLLLGQSVTLPGSLPIRILPGTDAAGRRSGEEVAAVGEHRGAARQEQDIEDGDDVDEKQHLEELEQMAVLDDLLMRLKQVEQVWNELGKSSHNSCENPATGEVLTVRAE</sequence>
<evidence type="ECO:0000313" key="3">
    <source>
        <dbReference type="Proteomes" id="UP001190700"/>
    </source>
</evidence>
<reference evidence="2 3" key="1">
    <citation type="journal article" date="2015" name="Genome Biol. Evol.">
        <title>Comparative Genomics of a Bacterivorous Green Alga Reveals Evolutionary Causalities and Consequences of Phago-Mixotrophic Mode of Nutrition.</title>
        <authorList>
            <person name="Burns J.A."/>
            <person name="Paasch A."/>
            <person name="Narechania A."/>
            <person name="Kim E."/>
        </authorList>
    </citation>
    <scope>NUCLEOTIDE SEQUENCE [LARGE SCALE GENOMIC DNA]</scope>
    <source>
        <strain evidence="2 3">PLY_AMNH</strain>
    </source>
</reference>
<evidence type="ECO:0000313" key="2">
    <source>
        <dbReference type="EMBL" id="KAK3275235.1"/>
    </source>
</evidence>